<dbReference type="PANTHER" id="PTHR46890:SF48">
    <property type="entry name" value="RNA-DIRECTED DNA POLYMERASE"/>
    <property type="match status" value="1"/>
</dbReference>
<proteinExistence type="predicted"/>
<dbReference type="EMBL" id="JACGWJ010000009">
    <property type="protein sequence ID" value="KAL0399879.1"/>
    <property type="molecule type" value="Genomic_DNA"/>
</dbReference>
<evidence type="ECO:0000259" key="1">
    <source>
        <dbReference type="Pfam" id="PF00078"/>
    </source>
</evidence>
<reference evidence="2" key="2">
    <citation type="journal article" date="2024" name="Plant">
        <title>Genomic evolution and insights into agronomic trait innovations of Sesamum species.</title>
        <authorList>
            <person name="Miao H."/>
            <person name="Wang L."/>
            <person name="Qu L."/>
            <person name="Liu H."/>
            <person name="Sun Y."/>
            <person name="Le M."/>
            <person name="Wang Q."/>
            <person name="Wei S."/>
            <person name="Zheng Y."/>
            <person name="Lin W."/>
            <person name="Duan Y."/>
            <person name="Cao H."/>
            <person name="Xiong S."/>
            <person name="Wang X."/>
            <person name="Wei L."/>
            <person name="Li C."/>
            <person name="Ma Q."/>
            <person name="Ju M."/>
            <person name="Zhao R."/>
            <person name="Li G."/>
            <person name="Mu C."/>
            <person name="Tian Q."/>
            <person name="Mei H."/>
            <person name="Zhang T."/>
            <person name="Gao T."/>
            <person name="Zhang H."/>
        </authorList>
    </citation>
    <scope>NUCLEOTIDE SEQUENCE</scope>
    <source>
        <strain evidence="2">G02</strain>
    </source>
</reference>
<dbReference type="InterPro" id="IPR000477">
    <property type="entry name" value="RT_dom"/>
</dbReference>
<accession>A0AAW2T558</accession>
<protein>
    <recommendedName>
        <fullName evidence="1">Reverse transcriptase domain-containing protein</fullName>
    </recommendedName>
</protein>
<dbReference type="PANTHER" id="PTHR46890">
    <property type="entry name" value="NON-LTR RETROLELEMENT REVERSE TRANSCRIPTASE-LIKE PROTEIN-RELATED"/>
    <property type="match status" value="1"/>
</dbReference>
<organism evidence="2">
    <name type="scientific">Sesamum radiatum</name>
    <name type="common">Black benniseed</name>
    <dbReference type="NCBI Taxonomy" id="300843"/>
    <lineage>
        <taxon>Eukaryota</taxon>
        <taxon>Viridiplantae</taxon>
        <taxon>Streptophyta</taxon>
        <taxon>Embryophyta</taxon>
        <taxon>Tracheophyta</taxon>
        <taxon>Spermatophyta</taxon>
        <taxon>Magnoliopsida</taxon>
        <taxon>eudicotyledons</taxon>
        <taxon>Gunneridae</taxon>
        <taxon>Pentapetalae</taxon>
        <taxon>asterids</taxon>
        <taxon>lamiids</taxon>
        <taxon>Lamiales</taxon>
        <taxon>Pedaliaceae</taxon>
        <taxon>Sesamum</taxon>
    </lineage>
</organism>
<gene>
    <name evidence="2" type="ORF">Sradi_2331200</name>
</gene>
<dbReference type="InterPro" id="IPR052343">
    <property type="entry name" value="Retrotransposon-Effector_Assoc"/>
</dbReference>
<dbReference type="AlphaFoldDB" id="A0AAW2T558"/>
<evidence type="ECO:0000313" key="2">
    <source>
        <dbReference type="EMBL" id="KAL0399879.1"/>
    </source>
</evidence>
<reference evidence="2" key="1">
    <citation type="submission" date="2020-06" db="EMBL/GenBank/DDBJ databases">
        <authorList>
            <person name="Li T."/>
            <person name="Hu X."/>
            <person name="Zhang T."/>
            <person name="Song X."/>
            <person name="Zhang H."/>
            <person name="Dai N."/>
            <person name="Sheng W."/>
            <person name="Hou X."/>
            <person name="Wei L."/>
        </authorList>
    </citation>
    <scope>NUCLEOTIDE SEQUENCE</scope>
    <source>
        <strain evidence="2">G02</strain>
        <tissue evidence="2">Leaf</tissue>
    </source>
</reference>
<feature type="domain" description="Reverse transcriptase" evidence="1">
    <location>
        <begin position="165"/>
        <end position="254"/>
    </location>
</feature>
<dbReference type="Pfam" id="PF00078">
    <property type="entry name" value="RVT_1"/>
    <property type="match status" value="1"/>
</dbReference>
<comment type="caution">
    <text evidence="2">The sequence shown here is derived from an EMBL/GenBank/DDBJ whole genome shotgun (WGS) entry which is preliminary data.</text>
</comment>
<sequence length="374" mass="42543">MQLKELEERFEILQSGQLDTTTYTELGQTRQKIEDIQNANMLHWQQRSKMHLLKDGDGNTKFFHSHASAHHKRNHIKRLKDSTGVWKEREADIQEVLLQYFQAIFASTQPANSELNEVLSVVQPRVTTEMNRSLAEPFTSTEVKQVVFGKMNHTHVVLIPKCESPKTVGQLRPISLCNIILKIASKCIANRLKPLLDHLVSQTQSAFIPGRLITDYVLVAFELNHHLRISIEQRAVEQRLIMSKVYDRVEWSFLKGVLLRSSFVLDAGCGKMCRIVGVAVADQAPRVSHLLFADDTLVFCEAVEAQIGEIGRILNVYKRPRGSHTWGQLGTMSRPLLGVSSDEWEIEGGLFQGLHDQIWDRLNGVEFQITISSR</sequence>
<name>A0AAW2T558_SESRA</name>